<accession>A0A7X0AW60</accession>
<name>A0A7X0AW60_9PROT</name>
<evidence type="ECO:0000256" key="4">
    <source>
        <dbReference type="ARBA" id="ARBA00023033"/>
    </source>
</evidence>
<feature type="domain" description="FAD-binding" evidence="5">
    <location>
        <begin position="2"/>
        <end position="386"/>
    </location>
</feature>
<keyword evidence="2" id="KW-0274">FAD</keyword>
<dbReference type="GO" id="GO:0071949">
    <property type="term" value="F:FAD binding"/>
    <property type="evidence" value="ECO:0007669"/>
    <property type="project" value="InterPro"/>
</dbReference>
<evidence type="ECO:0000259" key="5">
    <source>
        <dbReference type="Pfam" id="PF01494"/>
    </source>
</evidence>
<organism evidence="6 7">
    <name type="scientific">Nitrospirillum iridis</name>
    <dbReference type="NCBI Taxonomy" id="765888"/>
    <lineage>
        <taxon>Bacteria</taxon>
        <taxon>Pseudomonadati</taxon>
        <taxon>Pseudomonadota</taxon>
        <taxon>Alphaproteobacteria</taxon>
        <taxon>Rhodospirillales</taxon>
        <taxon>Azospirillaceae</taxon>
        <taxon>Nitrospirillum</taxon>
    </lineage>
</organism>
<protein>
    <submittedName>
        <fullName evidence="6">2-polyprenyl-6-methoxyphenol hydroxylase-like FAD-dependent oxidoreductase</fullName>
    </submittedName>
</protein>
<sequence length="403" mass="43315">MNVIIIGAGLGGLCLAQSLKRAGVGVSVFERDEAPEARRQGYRLHLDADGVAGLRAALPEDRFALFEATSMVPLRYTTILGTDFAIRRRFVTDEYSRTTHHLDAGIATHLNVDRATLREILLLGLEDVVRFGKALTHYESGEDGVTACFNDGSRVRGDLLVGADGAASAVRRQRHPQAPWMDSGARSIYGRLDLDVARRLLPPSALADVFTGAADERKLLLGVGPVIYPMRPELAAAALTPGCTLSPRQDYVGCIIAGRKEHFGDDATLRTLDSVGLQRLAARLLSGWPAPASDVVLAAQPESFFYIEMRSSIPTTFDRPTNVTLLGDAVHTMTPSLGRGANVALRDAASLGQTILTALRSGQPMADALAGYEAEMQRYGFDVVRHSADMGARLLGQDPLPDA</sequence>
<dbReference type="Gene3D" id="3.50.50.60">
    <property type="entry name" value="FAD/NAD(P)-binding domain"/>
    <property type="match status" value="1"/>
</dbReference>
<dbReference type="PRINTS" id="PR00420">
    <property type="entry name" value="RNGMNOXGNASE"/>
</dbReference>
<gene>
    <name evidence="6" type="ORF">FHS74_000736</name>
</gene>
<reference evidence="6 7" key="1">
    <citation type="submission" date="2020-08" db="EMBL/GenBank/DDBJ databases">
        <title>Genomic Encyclopedia of Type Strains, Phase IV (KMG-IV): sequencing the most valuable type-strain genomes for metagenomic binning, comparative biology and taxonomic classification.</title>
        <authorList>
            <person name="Goeker M."/>
        </authorList>
    </citation>
    <scope>NUCLEOTIDE SEQUENCE [LARGE SCALE GENOMIC DNA]</scope>
    <source>
        <strain evidence="6 7">DSM 22198</strain>
    </source>
</reference>
<dbReference type="RefSeq" id="WP_184797549.1">
    <property type="nucleotide sequence ID" value="NZ_JACIIZ010000002.1"/>
</dbReference>
<proteinExistence type="predicted"/>
<dbReference type="SUPFAM" id="SSF51905">
    <property type="entry name" value="FAD/NAD(P)-binding domain"/>
    <property type="match status" value="1"/>
</dbReference>
<dbReference type="InterPro" id="IPR002938">
    <property type="entry name" value="FAD-bd"/>
</dbReference>
<keyword evidence="7" id="KW-1185">Reference proteome</keyword>
<keyword evidence="3" id="KW-0560">Oxidoreductase</keyword>
<dbReference type="EMBL" id="JACIIZ010000002">
    <property type="protein sequence ID" value="MBB6250195.1"/>
    <property type="molecule type" value="Genomic_DNA"/>
</dbReference>
<keyword evidence="4" id="KW-0503">Monooxygenase</keyword>
<evidence type="ECO:0000313" key="7">
    <source>
        <dbReference type="Proteomes" id="UP000539175"/>
    </source>
</evidence>
<dbReference type="PANTHER" id="PTHR47178">
    <property type="entry name" value="MONOOXYGENASE, FAD-BINDING"/>
    <property type="match status" value="1"/>
</dbReference>
<dbReference type="Proteomes" id="UP000539175">
    <property type="component" value="Unassembled WGS sequence"/>
</dbReference>
<keyword evidence="1" id="KW-0285">Flavoprotein</keyword>
<dbReference type="Pfam" id="PF01494">
    <property type="entry name" value="FAD_binding_3"/>
    <property type="match status" value="1"/>
</dbReference>
<evidence type="ECO:0000256" key="1">
    <source>
        <dbReference type="ARBA" id="ARBA00022630"/>
    </source>
</evidence>
<evidence type="ECO:0000256" key="2">
    <source>
        <dbReference type="ARBA" id="ARBA00022827"/>
    </source>
</evidence>
<evidence type="ECO:0000256" key="3">
    <source>
        <dbReference type="ARBA" id="ARBA00023002"/>
    </source>
</evidence>
<comment type="caution">
    <text evidence="6">The sequence shown here is derived from an EMBL/GenBank/DDBJ whole genome shotgun (WGS) entry which is preliminary data.</text>
</comment>
<evidence type="ECO:0000313" key="6">
    <source>
        <dbReference type="EMBL" id="MBB6250195.1"/>
    </source>
</evidence>
<dbReference type="PANTHER" id="PTHR47178:SF5">
    <property type="entry name" value="FAD-BINDING DOMAIN-CONTAINING PROTEIN"/>
    <property type="match status" value="1"/>
</dbReference>
<dbReference type="GO" id="GO:0004497">
    <property type="term" value="F:monooxygenase activity"/>
    <property type="evidence" value="ECO:0007669"/>
    <property type="project" value="UniProtKB-KW"/>
</dbReference>
<dbReference type="InterPro" id="IPR036188">
    <property type="entry name" value="FAD/NAD-bd_sf"/>
</dbReference>
<dbReference type="AlphaFoldDB" id="A0A7X0AW60"/>